<feature type="non-terminal residue" evidence="1">
    <location>
        <position position="108"/>
    </location>
</feature>
<feature type="non-terminal residue" evidence="1">
    <location>
        <position position="1"/>
    </location>
</feature>
<gene>
    <name evidence="1" type="ORF">Agub_g2735</name>
</gene>
<evidence type="ECO:0000313" key="1">
    <source>
        <dbReference type="EMBL" id="GFR41941.1"/>
    </source>
</evidence>
<accession>A0AAD3DL91</accession>
<dbReference type="SUPFAM" id="SSF53335">
    <property type="entry name" value="S-adenosyl-L-methionine-dependent methyltransferases"/>
    <property type="match status" value="1"/>
</dbReference>
<keyword evidence="2" id="KW-1185">Reference proteome</keyword>
<dbReference type="AlphaFoldDB" id="A0AAD3DL91"/>
<proteinExistence type="predicted"/>
<dbReference type="InterPro" id="IPR029063">
    <property type="entry name" value="SAM-dependent_MTases_sf"/>
</dbReference>
<evidence type="ECO:0000313" key="2">
    <source>
        <dbReference type="Proteomes" id="UP001054857"/>
    </source>
</evidence>
<dbReference type="Proteomes" id="UP001054857">
    <property type="component" value="Unassembled WGS sequence"/>
</dbReference>
<comment type="caution">
    <text evidence="1">The sequence shown here is derived from an EMBL/GenBank/DDBJ whole genome shotgun (WGS) entry which is preliminary data.</text>
</comment>
<protein>
    <submittedName>
        <fullName evidence="1">Uncharacterized protein</fullName>
    </submittedName>
</protein>
<reference evidence="1 2" key="1">
    <citation type="journal article" date="2021" name="Sci. Rep.">
        <title>Genome sequencing of the multicellular alga Astrephomene provides insights into convergent evolution of germ-soma differentiation.</title>
        <authorList>
            <person name="Yamashita S."/>
            <person name="Yamamoto K."/>
            <person name="Matsuzaki R."/>
            <person name="Suzuki S."/>
            <person name="Yamaguchi H."/>
            <person name="Hirooka S."/>
            <person name="Minakuchi Y."/>
            <person name="Miyagishima S."/>
            <person name="Kawachi M."/>
            <person name="Toyoda A."/>
            <person name="Nozaki H."/>
        </authorList>
    </citation>
    <scope>NUCLEOTIDE SEQUENCE [LARGE SCALE GENOMIC DNA]</scope>
    <source>
        <strain evidence="1 2">NIES-4017</strain>
    </source>
</reference>
<name>A0AAD3DL91_9CHLO</name>
<organism evidence="1 2">
    <name type="scientific">Astrephomene gubernaculifera</name>
    <dbReference type="NCBI Taxonomy" id="47775"/>
    <lineage>
        <taxon>Eukaryota</taxon>
        <taxon>Viridiplantae</taxon>
        <taxon>Chlorophyta</taxon>
        <taxon>core chlorophytes</taxon>
        <taxon>Chlorophyceae</taxon>
        <taxon>CS clade</taxon>
        <taxon>Chlamydomonadales</taxon>
        <taxon>Astrephomenaceae</taxon>
        <taxon>Astrephomene</taxon>
    </lineage>
</organism>
<dbReference type="EMBL" id="BMAR01000002">
    <property type="protein sequence ID" value="GFR41941.1"/>
    <property type="molecule type" value="Genomic_DNA"/>
</dbReference>
<sequence length="108" mass="10804">DMQRELSAHNAAAWGRDAAAQAAWGARFGAPDVAAGRLLADPGRALGPLLGYLSLADSPPLSALSVVNLCGSHGHKALALAALGAPRVVVVDASPGNARYAVQLAAEA</sequence>